<dbReference type="EMBL" id="PPVL01000001">
    <property type="protein sequence ID" value="NNI77965.1"/>
    <property type="molecule type" value="Genomic_DNA"/>
</dbReference>
<organism evidence="1">
    <name type="scientific">Pasteurella multocida</name>
    <dbReference type="NCBI Taxonomy" id="747"/>
    <lineage>
        <taxon>Bacteria</taxon>
        <taxon>Pseudomonadati</taxon>
        <taxon>Pseudomonadota</taxon>
        <taxon>Gammaproteobacteria</taxon>
        <taxon>Pasteurellales</taxon>
        <taxon>Pasteurellaceae</taxon>
        <taxon>Pasteurella</taxon>
    </lineage>
</organism>
<dbReference type="EMBL" id="MG023085">
    <property type="protein sequence ID" value="AWW87143.1"/>
    <property type="molecule type" value="Genomic_DNA"/>
</dbReference>
<dbReference type="Proteomes" id="UP000540079">
    <property type="component" value="Unassembled WGS sequence"/>
</dbReference>
<evidence type="ECO:0000313" key="3">
    <source>
        <dbReference type="EMBL" id="NNI77965.1"/>
    </source>
</evidence>
<gene>
    <name evidence="3" type="ORF">C2800_00730</name>
</gene>
<evidence type="ECO:0000313" key="1">
    <source>
        <dbReference type="EMBL" id="AWW87143.1"/>
    </source>
</evidence>
<evidence type="ECO:0000313" key="2">
    <source>
        <dbReference type="EMBL" id="AWW87191.1"/>
    </source>
</evidence>
<proteinExistence type="predicted"/>
<evidence type="ECO:0000313" key="4">
    <source>
        <dbReference type="Proteomes" id="UP000540079"/>
    </source>
</evidence>
<dbReference type="RefSeq" id="WP_014668261.1">
    <property type="nucleotide sequence ID" value="NZ_CP008918.1"/>
</dbReference>
<name>A0A2Z4K4W0_PASMD</name>
<protein>
    <submittedName>
        <fullName evidence="1">Uncharacterized protein</fullName>
    </submittedName>
</protein>
<dbReference type="EMBL" id="MG023086">
    <property type="protein sequence ID" value="AWW87191.1"/>
    <property type="molecule type" value="Genomic_DNA"/>
</dbReference>
<dbReference type="AlphaFoldDB" id="A0A2Z4K4W0"/>
<sequence length="196" mass="22937">MKKIVILITLLFPFMVLSAPVDGYKDLKFGMTLEQVRNTKLCDSGWRTPKLNEWQKVIRSHWMCDQFLFNNGHTFAVVRFIGGELSEIEIEIPEYPKYTIDELSNALTEKYGKPIIEKIDLIEKDIKEGRTKKRKKDESKLLERRRFADDTVSLRFFTYNGKVELPTLFYSVPNIKKYSDTEESNKAEKKALIDSL</sequence>
<accession>A0A2Z4K4W0</accession>
<reference evidence="1" key="1">
    <citation type="submission" date="2017-09" db="EMBL/GenBank/DDBJ databases">
        <title>Pathogenic variability among Pasteurella multocida A isolates from Brazilian pig farms.</title>
        <authorList>
            <person name="Oliveira J.X."/>
            <person name="Mores M.A.Z."/>
            <person name="Rebellato R."/>
            <person name="Kich J.D."/>
            <person name="Cantao M.E."/>
            <person name="Klein C.S."/>
            <person name="Guedes R.M."/>
            <person name="Coldebella A."/>
            <person name="Barcellos D.E.S.N."/>
            <person name="Mores N."/>
        </authorList>
    </citation>
    <scope>NUCLEOTIDE SEQUENCE</scope>
    <source>
        <strain evidence="1">BRMSA 1199</strain>
        <strain evidence="2">BRMSA 1201</strain>
    </source>
</reference>
<reference evidence="3 4" key="2">
    <citation type="journal article" date="2018" name="Front. Microbiol.">
        <title>Genetic and Phylogenetic Characteristics of Pasteurella multocida Isolates From Different Host Species.</title>
        <authorList>
            <person name="Peng Z."/>
            <person name="Liang W."/>
            <person name="Wang F."/>
            <person name="Xu Z."/>
            <person name="Xie Z."/>
            <person name="Lian Z."/>
            <person name="Hua L."/>
            <person name="Zhou R."/>
            <person name="Chen H."/>
            <person name="Wu B."/>
        </authorList>
    </citation>
    <scope>NUCLEOTIDE SEQUENCE [LARGE SCALE GENOMIC DNA]</scope>
    <source>
        <strain evidence="3 4">HNA06</strain>
    </source>
</reference>
<dbReference type="KEGG" id="pmul:DR93_1404"/>